<keyword evidence="2" id="KW-1185">Reference proteome</keyword>
<evidence type="ECO:0000313" key="1">
    <source>
        <dbReference type="EMBL" id="GAA3884100.1"/>
    </source>
</evidence>
<gene>
    <name evidence="1" type="ORF">GCM10022207_58990</name>
</gene>
<dbReference type="EMBL" id="BAAAZA010000019">
    <property type="protein sequence ID" value="GAA3884100.1"/>
    <property type="molecule type" value="Genomic_DNA"/>
</dbReference>
<protein>
    <recommendedName>
        <fullName evidence="3">Secreted protein</fullName>
    </recommendedName>
</protein>
<dbReference type="Proteomes" id="UP001501563">
    <property type="component" value="Unassembled WGS sequence"/>
</dbReference>
<sequence>MVQDLRKVRAVDVRGFAAWMLIFSWAAARHDDDSLRREEPVGAREDLPYSSDKQLFGVRAVRRELCTDPSRKSPCVVS</sequence>
<comment type="caution">
    <text evidence="1">The sequence shown here is derived from an EMBL/GenBank/DDBJ whole genome shotgun (WGS) entry which is preliminary data.</text>
</comment>
<accession>A0ABP7KPM0</accession>
<organism evidence="1 2">
    <name type="scientific">Streptomyces lannensis</name>
    <dbReference type="NCBI Taxonomy" id="766498"/>
    <lineage>
        <taxon>Bacteria</taxon>
        <taxon>Bacillati</taxon>
        <taxon>Actinomycetota</taxon>
        <taxon>Actinomycetes</taxon>
        <taxon>Kitasatosporales</taxon>
        <taxon>Streptomycetaceae</taxon>
        <taxon>Streptomyces</taxon>
    </lineage>
</organism>
<reference evidence="2" key="1">
    <citation type="journal article" date="2019" name="Int. J. Syst. Evol. Microbiol.">
        <title>The Global Catalogue of Microorganisms (GCM) 10K type strain sequencing project: providing services to taxonomists for standard genome sequencing and annotation.</title>
        <authorList>
            <consortium name="The Broad Institute Genomics Platform"/>
            <consortium name="The Broad Institute Genome Sequencing Center for Infectious Disease"/>
            <person name="Wu L."/>
            <person name="Ma J."/>
        </authorList>
    </citation>
    <scope>NUCLEOTIDE SEQUENCE [LARGE SCALE GENOMIC DNA]</scope>
    <source>
        <strain evidence="2">JCM 16578</strain>
    </source>
</reference>
<proteinExistence type="predicted"/>
<name>A0ABP7KPM0_9ACTN</name>
<evidence type="ECO:0000313" key="2">
    <source>
        <dbReference type="Proteomes" id="UP001501563"/>
    </source>
</evidence>
<evidence type="ECO:0008006" key="3">
    <source>
        <dbReference type="Google" id="ProtNLM"/>
    </source>
</evidence>